<dbReference type="PANTHER" id="PTHR48100:SF1">
    <property type="entry name" value="HISTIDINE PHOSPHATASE FAMILY PROTEIN-RELATED"/>
    <property type="match status" value="1"/>
</dbReference>
<organism evidence="4 5">
    <name type="scientific">Pelagomonas calceolata</name>
    <dbReference type="NCBI Taxonomy" id="35677"/>
    <lineage>
        <taxon>Eukaryota</taxon>
        <taxon>Sar</taxon>
        <taxon>Stramenopiles</taxon>
        <taxon>Ochrophyta</taxon>
        <taxon>Pelagophyceae</taxon>
        <taxon>Pelagomonadales</taxon>
        <taxon>Pelagomonadaceae</taxon>
        <taxon>Pelagomonas</taxon>
    </lineage>
</organism>
<evidence type="ECO:0008006" key="6">
    <source>
        <dbReference type="Google" id="ProtNLM"/>
    </source>
</evidence>
<dbReference type="PANTHER" id="PTHR48100">
    <property type="entry name" value="BROAD-SPECIFICITY PHOSPHATASE YOR283W-RELATED"/>
    <property type="match status" value="1"/>
</dbReference>
<dbReference type="AlphaFoldDB" id="A0A8J2X6T8"/>
<proteinExistence type="predicted"/>
<dbReference type="InterPro" id="IPR050275">
    <property type="entry name" value="PGM_Phosphatase"/>
</dbReference>
<evidence type="ECO:0000313" key="4">
    <source>
        <dbReference type="EMBL" id="CAH0378675.1"/>
    </source>
</evidence>
<dbReference type="Gene3D" id="3.40.50.1240">
    <property type="entry name" value="Phosphoglycerate mutase-like"/>
    <property type="match status" value="1"/>
</dbReference>
<dbReference type="Pfam" id="PF00300">
    <property type="entry name" value="His_Phos_1"/>
    <property type="match status" value="1"/>
</dbReference>
<dbReference type="InterPro" id="IPR029033">
    <property type="entry name" value="His_PPase_superfam"/>
</dbReference>
<dbReference type="SUPFAM" id="SSF53254">
    <property type="entry name" value="Phosphoglycerate mutase-like"/>
    <property type="match status" value="1"/>
</dbReference>
<dbReference type="SMART" id="SM00897">
    <property type="entry name" value="FIST"/>
    <property type="match status" value="1"/>
</dbReference>
<accession>A0A8J2X6T8</accession>
<feature type="region of interest" description="Disordered" evidence="1">
    <location>
        <begin position="180"/>
        <end position="200"/>
    </location>
</feature>
<dbReference type="OrthoDB" id="496981at2759"/>
<gene>
    <name evidence="4" type="ORF">PECAL_6P02710</name>
</gene>
<dbReference type="EMBL" id="CAKKNE010000006">
    <property type="protein sequence ID" value="CAH0378675.1"/>
    <property type="molecule type" value="Genomic_DNA"/>
</dbReference>
<keyword evidence="5" id="KW-1185">Reference proteome</keyword>
<dbReference type="Proteomes" id="UP000789595">
    <property type="component" value="Unassembled WGS sequence"/>
</dbReference>
<comment type="caution">
    <text evidence="4">The sequence shown here is derived from an EMBL/GenBank/DDBJ whole genome shotgun (WGS) entry which is preliminary data.</text>
</comment>
<reference evidence="4" key="1">
    <citation type="submission" date="2021-11" db="EMBL/GenBank/DDBJ databases">
        <authorList>
            <consortium name="Genoscope - CEA"/>
            <person name="William W."/>
        </authorList>
    </citation>
    <scope>NUCLEOTIDE SEQUENCE</scope>
</reference>
<dbReference type="SMART" id="SM01204">
    <property type="entry name" value="FIST_C"/>
    <property type="match status" value="1"/>
</dbReference>
<dbReference type="InterPro" id="IPR013702">
    <property type="entry name" value="FIST_domain_N"/>
</dbReference>
<evidence type="ECO:0000256" key="1">
    <source>
        <dbReference type="SAM" id="MobiDB-lite"/>
    </source>
</evidence>
<evidence type="ECO:0000313" key="5">
    <source>
        <dbReference type="Proteomes" id="UP000789595"/>
    </source>
</evidence>
<evidence type="ECO:0000259" key="3">
    <source>
        <dbReference type="SMART" id="SM01204"/>
    </source>
</evidence>
<dbReference type="GO" id="GO:0016791">
    <property type="term" value="F:phosphatase activity"/>
    <property type="evidence" value="ECO:0007669"/>
    <property type="project" value="TreeGrafter"/>
</dbReference>
<dbReference type="CDD" id="cd07067">
    <property type="entry name" value="HP_PGM_like"/>
    <property type="match status" value="1"/>
</dbReference>
<feature type="domain" description="FIST" evidence="2">
    <location>
        <begin position="405"/>
        <end position="621"/>
    </location>
</feature>
<sequence>MESYLALAAGVVAGAAGAACIIHWQSKKEKRLVRRSSSEKVQCNEFATTPSALLPTMQRVSTVIRDELPDQQVDRKIVYLVRHAQAAHNILEAAAKKAVKERGGSDAEAEEARKAVLDNPDNFDAALSVKGQSQASASGVELAELFKRTHYPPPECVLVSPLQRTLHTATLLFPDHPKMSAHERLREKRTGKPCDERRPAAEAAKQFPHISFDTIAWLDARSDDGWKFRPEFLEGNEQVEKRAATLLDLLRGRQETAIAVVAHKGYLRELYKATLAQLPVGRCSGAPALQRAVTEALKDDVGSNALKLQLDPIFGNAEVRVLQVAFPRGDPSQPPAISLKLLGDAVEHPPMMSVRLRDRTKSAKHAPAPHASLTRVAVGCSAAPDAAAAAEDAWWQVCQGLGGAAPELALLFCSSDIDGKAVAAALQRASEAKGGMTTLVGQTSQGGVLSKRGGARLGLVGLQHAAWLITAAEYPIIGAEHAEAAGKAAATALLADAARQSAGRVTSPPDLLLLMSAPVGEEFVLRGVQKVLGNGVTVFGGSSADESVLNHTEPGGWWQLCGKADGEAWRVSKNSVVMVGLYLRHPDACQCSIGSVYIPTKHKGVATVASGRVVSTIGGKPAVQVLDGWCKGELKRQQSAGGTVVRAAALFPLDVRASKKQTRPRLVHMKRVLPDGAIECFGPIGKGHELRLNSRKVADIPASVRELVVNAAKAATSPVKLALVDVCAGSASTLPDLNVLTKEVEAGLAAALASPPQFLCFFTFGEQGMVDGKPQHCNLMVNVALVG</sequence>
<dbReference type="Pfam" id="PF10442">
    <property type="entry name" value="FIST_C"/>
    <property type="match status" value="1"/>
</dbReference>
<dbReference type="Pfam" id="PF08495">
    <property type="entry name" value="FIST"/>
    <property type="match status" value="1"/>
</dbReference>
<dbReference type="InterPro" id="IPR013078">
    <property type="entry name" value="His_Pase_superF_clade-1"/>
</dbReference>
<evidence type="ECO:0000259" key="2">
    <source>
        <dbReference type="SMART" id="SM00897"/>
    </source>
</evidence>
<dbReference type="InterPro" id="IPR019494">
    <property type="entry name" value="FIST_C"/>
</dbReference>
<dbReference type="GO" id="GO:0005737">
    <property type="term" value="C:cytoplasm"/>
    <property type="evidence" value="ECO:0007669"/>
    <property type="project" value="TreeGrafter"/>
</dbReference>
<protein>
    <recommendedName>
        <fullName evidence="6">FIST C-domain domain-containing protein</fullName>
    </recommendedName>
</protein>
<feature type="domain" description="FIST C-domain" evidence="3">
    <location>
        <begin position="622"/>
        <end position="770"/>
    </location>
</feature>
<name>A0A8J2X6T8_9STRA</name>
<dbReference type="SMART" id="SM00855">
    <property type="entry name" value="PGAM"/>
    <property type="match status" value="1"/>
</dbReference>